<evidence type="ECO:0000259" key="17">
    <source>
        <dbReference type="Pfam" id="PF02776"/>
    </source>
</evidence>
<evidence type="ECO:0000256" key="3">
    <source>
        <dbReference type="ARBA" id="ARBA00007812"/>
    </source>
</evidence>
<dbReference type="InterPro" id="IPR029061">
    <property type="entry name" value="THDP-binding"/>
</dbReference>
<evidence type="ECO:0000259" key="15">
    <source>
        <dbReference type="Pfam" id="PF00205"/>
    </source>
</evidence>
<evidence type="ECO:0000313" key="18">
    <source>
        <dbReference type="EMBL" id="CDG16032.1"/>
    </source>
</evidence>
<dbReference type="PROSITE" id="PS00187">
    <property type="entry name" value="TPP_ENZYMES"/>
    <property type="match status" value="1"/>
</dbReference>
<evidence type="ECO:0000256" key="8">
    <source>
        <dbReference type="ARBA" id="ARBA00022723"/>
    </source>
</evidence>
<dbReference type="Gene3D" id="3.40.50.1220">
    <property type="entry name" value="TPP-binding domain"/>
    <property type="match status" value="1"/>
</dbReference>
<dbReference type="GO" id="GO:0000287">
    <property type="term" value="F:magnesium ion binding"/>
    <property type="evidence" value="ECO:0007669"/>
    <property type="project" value="UniProtKB-UniRule"/>
</dbReference>
<keyword evidence="5 14" id="KW-0028">Amino-acid biosynthesis</keyword>
<dbReference type="PANTHER" id="PTHR18968">
    <property type="entry name" value="THIAMINE PYROPHOSPHATE ENZYMES"/>
    <property type="match status" value="1"/>
</dbReference>
<dbReference type="OrthoDB" id="9785953at2"/>
<dbReference type="Gene3D" id="3.40.50.970">
    <property type="match status" value="2"/>
</dbReference>
<comment type="catalytic activity">
    <reaction evidence="13 14">
        <text>2 pyruvate + H(+) = (2S)-2-acetolactate + CO2</text>
        <dbReference type="Rhea" id="RHEA:25249"/>
        <dbReference type="ChEBI" id="CHEBI:15361"/>
        <dbReference type="ChEBI" id="CHEBI:15378"/>
        <dbReference type="ChEBI" id="CHEBI:16526"/>
        <dbReference type="ChEBI" id="CHEBI:58476"/>
        <dbReference type="EC" id="2.2.1.6"/>
    </reaction>
</comment>
<name>A0A068QMC0_9GAMM</name>
<dbReference type="Proteomes" id="UP000032721">
    <property type="component" value="Chromosome"/>
</dbReference>
<keyword evidence="6" id="KW-0285">Flavoprotein</keyword>
<evidence type="ECO:0000256" key="12">
    <source>
        <dbReference type="ARBA" id="ARBA00023304"/>
    </source>
</evidence>
<dbReference type="GO" id="GO:0050660">
    <property type="term" value="F:flavin adenine dinucleotide binding"/>
    <property type="evidence" value="ECO:0007669"/>
    <property type="project" value="InterPro"/>
</dbReference>
<evidence type="ECO:0000256" key="6">
    <source>
        <dbReference type="ARBA" id="ARBA00022630"/>
    </source>
</evidence>
<dbReference type="InterPro" id="IPR039368">
    <property type="entry name" value="AHAS_TPP"/>
</dbReference>
<keyword evidence="12 14" id="KW-0100">Branched-chain amino acid biosynthesis</keyword>
<keyword evidence="7 14" id="KW-0808">Transferase</keyword>
<keyword evidence="9" id="KW-0274">FAD</keyword>
<dbReference type="AlphaFoldDB" id="A0A068QMC0"/>
<gene>
    <name evidence="18" type="primary">ilvG</name>
    <name evidence="19" type="ORF">LY16_01393</name>
    <name evidence="18" type="ORF">XDD1_0329</name>
</gene>
<keyword evidence="11 14" id="KW-0786">Thiamine pyrophosphate</keyword>
<comment type="similarity">
    <text evidence="3 14">Belongs to the TPP enzyme family.</text>
</comment>
<evidence type="ECO:0000313" key="19">
    <source>
        <dbReference type="EMBL" id="TYP09742.1"/>
    </source>
</evidence>
<dbReference type="NCBIfam" id="NF006524">
    <property type="entry name" value="PRK08978.1"/>
    <property type="match status" value="1"/>
</dbReference>
<evidence type="ECO:0000256" key="14">
    <source>
        <dbReference type="RuleBase" id="RU003591"/>
    </source>
</evidence>
<evidence type="ECO:0000256" key="5">
    <source>
        <dbReference type="ARBA" id="ARBA00022605"/>
    </source>
</evidence>
<dbReference type="SUPFAM" id="SSF52518">
    <property type="entry name" value="Thiamin diphosphate-binding fold (THDP-binding)"/>
    <property type="match status" value="2"/>
</dbReference>
<dbReference type="HOGENOM" id="CLU_013748_1_3_6"/>
<keyword evidence="21" id="KW-1185">Reference proteome</keyword>
<dbReference type="KEGG" id="xdo:XDD1_0329"/>
<dbReference type="InterPro" id="IPR000399">
    <property type="entry name" value="TPP-bd_CS"/>
</dbReference>
<dbReference type="GO" id="GO:0009097">
    <property type="term" value="P:isoleucine biosynthetic process"/>
    <property type="evidence" value="ECO:0007669"/>
    <property type="project" value="UniProtKB-UniPathway"/>
</dbReference>
<comment type="pathway">
    <text evidence="1 14">Amino-acid biosynthesis; L-isoleucine biosynthesis; L-isoleucine from 2-oxobutanoate: step 1/4.</text>
</comment>
<dbReference type="InterPro" id="IPR045229">
    <property type="entry name" value="TPP_enz"/>
</dbReference>
<organism evidence="18 20">
    <name type="scientific">Xenorhabdus doucetiae</name>
    <dbReference type="NCBI Taxonomy" id="351671"/>
    <lineage>
        <taxon>Bacteria</taxon>
        <taxon>Pseudomonadati</taxon>
        <taxon>Pseudomonadota</taxon>
        <taxon>Gammaproteobacteria</taxon>
        <taxon>Enterobacterales</taxon>
        <taxon>Morganellaceae</taxon>
        <taxon>Xenorhabdus</taxon>
    </lineage>
</organism>
<dbReference type="FunFam" id="3.40.50.970:FF:000007">
    <property type="entry name" value="Acetolactate synthase"/>
    <property type="match status" value="1"/>
</dbReference>
<dbReference type="EMBL" id="VNHN01000017">
    <property type="protein sequence ID" value="TYP09742.1"/>
    <property type="molecule type" value="Genomic_DNA"/>
</dbReference>
<comment type="cofactor">
    <cofactor evidence="14">
        <name>thiamine diphosphate</name>
        <dbReference type="ChEBI" id="CHEBI:58937"/>
    </cofactor>
    <text evidence="14">Binds 1 thiamine pyrophosphate per subunit.</text>
</comment>
<evidence type="ECO:0000313" key="20">
    <source>
        <dbReference type="Proteomes" id="UP000032721"/>
    </source>
</evidence>
<evidence type="ECO:0000256" key="10">
    <source>
        <dbReference type="ARBA" id="ARBA00022842"/>
    </source>
</evidence>
<keyword evidence="10 14" id="KW-0460">Magnesium</keyword>
<evidence type="ECO:0000256" key="11">
    <source>
        <dbReference type="ARBA" id="ARBA00023052"/>
    </source>
</evidence>
<sequence length="548" mass="59426">MNGAKWVVEALRTQGIEKVFGYPGGTIMPVYDALYDGGVEHILCRHEQGAAMAAIGYARASGKPGVCIATSGPGATNLITGLADALMDSVPVIAITGQVSSAFIGTDAFQEIDILGMSLSCTKHSFLVDSLEKLPQVMADAFTIAMSGRPGPVLIDLPKDIQLAQGDFTPYLLPTPPQFSFPKQEMELARQLLASSQKPILYVGGGVGMSGAVPELRHFVAETGIPVVSTLKGLGAADFEHECYLGMLGMHGTKAANLAVQSCDLLIAAGARFDDRVTGKLNTFAPHANVIHLDIDPAEFNKLCQAHVSLLGDLKALLPHLQQPLSIQAWQQEIKQLKNEHAWRYDYQGESIYAPLLLKQVSERASPSTVITTDVGQHQMWAAQHMTFSQPENFITSSGLGTMGFGIPAAIGAQIARPQDRVICISGDGSFMMNVQELGTIKRKQLPVKLILLDNQRLGMVRQWQELFFDKRYSETTLTDNPDFLMLAQAFDIPGQRVTDKAQVDEALDALFNSEGPYLLHVSIEELENVWPLVPPGASNETMLEKSL</sequence>
<dbReference type="Pfam" id="PF02776">
    <property type="entry name" value="TPP_enzyme_N"/>
    <property type="match status" value="1"/>
</dbReference>
<dbReference type="EC" id="2.2.1.6" evidence="4 14"/>
<dbReference type="UniPathway" id="UPA00047">
    <property type="reaction ID" value="UER00055"/>
</dbReference>
<dbReference type="NCBIfam" id="TIGR00118">
    <property type="entry name" value="acolac_lg"/>
    <property type="match status" value="1"/>
</dbReference>
<dbReference type="PANTHER" id="PTHR18968:SF142">
    <property type="entry name" value="ACETOLACTATE SYNTHASE"/>
    <property type="match status" value="1"/>
</dbReference>
<dbReference type="FunFam" id="3.40.50.970:FF:000016">
    <property type="entry name" value="Acetolactate synthase"/>
    <property type="match status" value="1"/>
</dbReference>
<feature type="domain" description="Thiamine pyrophosphate enzyme TPP-binding" evidence="16">
    <location>
        <begin position="374"/>
        <end position="522"/>
    </location>
</feature>
<dbReference type="STRING" id="351671.XDD1_0329"/>
<dbReference type="GO" id="GO:0030976">
    <property type="term" value="F:thiamine pyrophosphate binding"/>
    <property type="evidence" value="ECO:0007669"/>
    <property type="project" value="UniProtKB-UniRule"/>
</dbReference>
<dbReference type="InterPro" id="IPR011766">
    <property type="entry name" value="TPP_enzyme_TPP-bd"/>
</dbReference>
<comment type="cofactor">
    <cofactor evidence="14">
        <name>Mg(2+)</name>
        <dbReference type="ChEBI" id="CHEBI:18420"/>
    </cofactor>
    <text evidence="14">Binds 1 Mg(2+) ion per subunit.</text>
</comment>
<dbReference type="Proteomes" id="UP000324170">
    <property type="component" value="Unassembled WGS sequence"/>
</dbReference>
<evidence type="ECO:0000259" key="16">
    <source>
        <dbReference type="Pfam" id="PF02775"/>
    </source>
</evidence>
<dbReference type="InterPro" id="IPR012001">
    <property type="entry name" value="Thiamin_PyroP_enz_TPP-bd_dom"/>
</dbReference>
<dbReference type="UniPathway" id="UPA00049">
    <property type="reaction ID" value="UER00059"/>
</dbReference>
<evidence type="ECO:0000256" key="2">
    <source>
        <dbReference type="ARBA" id="ARBA00005025"/>
    </source>
</evidence>
<dbReference type="EMBL" id="FO704550">
    <property type="protein sequence ID" value="CDG16032.1"/>
    <property type="molecule type" value="Genomic_DNA"/>
</dbReference>
<dbReference type="FunFam" id="3.40.50.1220:FF:000008">
    <property type="entry name" value="Acetolactate synthase"/>
    <property type="match status" value="1"/>
</dbReference>
<dbReference type="CDD" id="cd07035">
    <property type="entry name" value="TPP_PYR_POX_like"/>
    <property type="match status" value="1"/>
</dbReference>
<evidence type="ECO:0000256" key="9">
    <source>
        <dbReference type="ARBA" id="ARBA00022827"/>
    </source>
</evidence>
<keyword evidence="8 14" id="KW-0479">Metal-binding</keyword>
<evidence type="ECO:0000256" key="1">
    <source>
        <dbReference type="ARBA" id="ARBA00004974"/>
    </source>
</evidence>
<reference evidence="18 20" key="1">
    <citation type="submission" date="2013-07" db="EMBL/GenBank/DDBJ databases">
        <authorList>
            <person name="Genoscope - CEA"/>
        </authorList>
    </citation>
    <scope>NUCLEOTIDE SEQUENCE [LARGE SCALE GENOMIC DNA]</scope>
    <source>
        <strain evidence="18">FRM16</strain>
        <strain evidence="20">FRM16 / DSM 17909</strain>
    </source>
</reference>
<accession>A0A068QMC0</accession>
<dbReference type="GO" id="GO:0003984">
    <property type="term" value="F:acetolactate synthase activity"/>
    <property type="evidence" value="ECO:0007669"/>
    <property type="project" value="UniProtKB-EC"/>
</dbReference>
<evidence type="ECO:0000256" key="13">
    <source>
        <dbReference type="ARBA" id="ARBA00048670"/>
    </source>
</evidence>
<feature type="domain" description="Thiamine pyrophosphate enzyme N-terminal TPP-binding" evidence="17">
    <location>
        <begin position="1"/>
        <end position="116"/>
    </location>
</feature>
<comment type="pathway">
    <text evidence="2 14">Amino-acid biosynthesis; L-valine biosynthesis; L-valine from pyruvate: step 1/4.</text>
</comment>
<evidence type="ECO:0000313" key="21">
    <source>
        <dbReference type="Proteomes" id="UP000324170"/>
    </source>
</evidence>
<dbReference type="InterPro" id="IPR012846">
    <property type="entry name" value="Acetolactate_synth_lsu"/>
</dbReference>
<dbReference type="Pfam" id="PF00205">
    <property type="entry name" value="TPP_enzyme_M"/>
    <property type="match status" value="1"/>
</dbReference>
<dbReference type="InterPro" id="IPR012000">
    <property type="entry name" value="Thiamin_PyroP_enz_cen_dom"/>
</dbReference>
<dbReference type="GO" id="GO:0005948">
    <property type="term" value="C:acetolactate synthase complex"/>
    <property type="evidence" value="ECO:0007669"/>
    <property type="project" value="TreeGrafter"/>
</dbReference>
<proteinExistence type="inferred from homology"/>
<evidence type="ECO:0000256" key="7">
    <source>
        <dbReference type="ARBA" id="ARBA00022679"/>
    </source>
</evidence>
<dbReference type="InterPro" id="IPR029035">
    <property type="entry name" value="DHS-like_NAD/FAD-binding_dom"/>
</dbReference>
<dbReference type="SUPFAM" id="SSF52467">
    <property type="entry name" value="DHS-like NAD/FAD-binding domain"/>
    <property type="match status" value="1"/>
</dbReference>
<dbReference type="CDD" id="cd02015">
    <property type="entry name" value="TPP_AHAS"/>
    <property type="match status" value="1"/>
</dbReference>
<evidence type="ECO:0000256" key="4">
    <source>
        <dbReference type="ARBA" id="ARBA00013145"/>
    </source>
</evidence>
<dbReference type="RefSeq" id="WP_045968099.1">
    <property type="nucleotide sequence ID" value="NZ_CAWMED010000001.1"/>
</dbReference>
<feature type="domain" description="Thiamine pyrophosphate enzyme central" evidence="15">
    <location>
        <begin position="189"/>
        <end position="321"/>
    </location>
</feature>
<dbReference type="GO" id="GO:0009099">
    <property type="term" value="P:L-valine biosynthetic process"/>
    <property type="evidence" value="ECO:0007669"/>
    <property type="project" value="UniProtKB-UniPathway"/>
</dbReference>
<protein>
    <recommendedName>
        <fullName evidence="4 14">Acetolactate synthase</fullName>
        <ecNumber evidence="4 14">2.2.1.6</ecNumber>
    </recommendedName>
</protein>
<reference evidence="19 21" key="2">
    <citation type="submission" date="2019-07" db="EMBL/GenBank/DDBJ databases">
        <title>Genomic Encyclopedia of Type Strains, Phase I: the one thousand microbial genomes (KMG-I) project.</title>
        <authorList>
            <person name="Kyrpides N."/>
        </authorList>
    </citation>
    <scope>NUCLEOTIDE SEQUENCE [LARGE SCALE GENOMIC DNA]</scope>
    <source>
        <strain evidence="19 21">DSM 17909</strain>
    </source>
</reference>
<dbReference type="Pfam" id="PF02775">
    <property type="entry name" value="TPP_enzyme_C"/>
    <property type="match status" value="1"/>
</dbReference>